<evidence type="ECO:0000313" key="2">
    <source>
        <dbReference type="Proteomes" id="UP001145742"/>
    </source>
</evidence>
<comment type="caution">
    <text evidence="1">The sequence shown here is derived from an EMBL/GenBank/DDBJ whole genome shotgun (WGS) entry which is preliminary data.</text>
</comment>
<dbReference type="Proteomes" id="UP001145742">
    <property type="component" value="Unassembled WGS sequence"/>
</dbReference>
<dbReference type="EMBL" id="WHWB01032435">
    <property type="protein sequence ID" value="KAJ7425714.1"/>
    <property type="molecule type" value="Genomic_DNA"/>
</dbReference>
<accession>A0ABQ9DTQ9</accession>
<name>A0ABQ9DTQ9_9PASS</name>
<sequence length="144" mass="16410">METSDKCCRQGSILGLAPFNIFVSDMDSGIECTISKFANNTKLCAVVDTLDGRDGIKKDLNSLERWAREYFIKFNKANCKVLHLDQGNSKHKYRLGREQIESLPEENDVGVLMNEKLGMAQHVHWQPRKSIVSWVTPKKVWPEG</sequence>
<gene>
    <name evidence="1" type="ORF">WISP_22245</name>
</gene>
<keyword evidence="2" id="KW-1185">Reference proteome</keyword>
<organism evidence="1 2">
    <name type="scientific">Willisornis vidua</name>
    <name type="common">Xingu scale-backed antbird</name>
    <dbReference type="NCBI Taxonomy" id="1566151"/>
    <lineage>
        <taxon>Eukaryota</taxon>
        <taxon>Metazoa</taxon>
        <taxon>Chordata</taxon>
        <taxon>Craniata</taxon>
        <taxon>Vertebrata</taxon>
        <taxon>Euteleostomi</taxon>
        <taxon>Archelosauria</taxon>
        <taxon>Archosauria</taxon>
        <taxon>Dinosauria</taxon>
        <taxon>Saurischia</taxon>
        <taxon>Theropoda</taxon>
        <taxon>Coelurosauria</taxon>
        <taxon>Aves</taxon>
        <taxon>Neognathae</taxon>
        <taxon>Neoaves</taxon>
        <taxon>Telluraves</taxon>
        <taxon>Australaves</taxon>
        <taxon>Passeriformes</taxon>
        <taxon>Thamnophilidae</taxon>
        <taxon>Willisornis</taxon>
    </lineage>
</organism>
<reference evidence="1" key="1">
    <citation type="submission" date="2019-10" db="EMBL/GenBank/DDBJ databases">
        <authorList>
            <person name="Soares A.E.R."/>
            <person name="Aleixo A."/>
            <person name="Schneider P."/>
            <person name="Miyaki C.Y."/>
            <person name="Schneider M.P."/>
            <person name="Mello C."/>
            <person name="Vasconcelos A.T.R."/>
        </authorList>
    </citation>
    <scope>NUCLEOTIDE SEQUENCE</scope>
    <source>
        <tissue evidence="1">Muscle</tissue>
    </source>
</reference>
<evidence type="ECO:0000313" key="1">
    <source>
        <dbReference type="EMBL" id="KAJ7425714.1"/>
    </source>
</evidence>
<dbReference type="PANTHER" id="PTHR33332">
    <property type="entry name" value="REVERSE TRANSCRIPTASE DOMAIN-CONTAINING PROTEIN"/>
    <property type="match status" value="1"/>
</dbReference>
<proteinExistence type="predicted"/>
<protein>
    <submittedName>
        <fullName evidence="1">Rna-directed dna polymerase from mobile element jockey-like</fullName>
    </submittedName>
</protein>